<reference evidence="1 2" key="1">
    <citation type="submission" date="2016-11" db="EMBL/GenBank/DDBJ databases">
        <authorList>
            <person name="Jaros S."/>
            <person name="Januszkiewicz K."/>
            <person name="Wedrychowicz H."/>
        </authorList>
    </citation>
    <scope>NUCLEOTIDE SEQUENCE [LARGE SCALE GENOMIC DNA]</scope>
    <source>
        <strain evidence="1 2">DSM 19557</strain>
    </source>
</reference>
<dbReference type="Proteomes" id="UP000189810">
    <property type="component" value="Chromosome I"/>
</dbReference>
<name>A0A1M6SRU8_9AQUI</name>
<dbReference type="EMBL" id="LT670846">
    <property type="protein sequence ID" value="SHK47462.1"/>
    <property type="molecule type" value="Genomic_DNA"/>
</dbReference>
<organism evidence="1 2">
    <name type="scientific">Thermocrinis minervae</name>
    <dbReference type="NCBI Taxonomy" id="381751"/>
    <lineage>
        <taxon>Bacteria</taxon>
        <taxon>Pseudomonadati</taxon>
        <taxon>Aquificota</taxon>
        <taxon>Aquificia</taxon>
        <taxon>Aquificales</taxon>
        <taxon>Aquificaceae</taxon>
        <taxon>Thermocrinis</taxon>
    </lineage>
</organism>
<dbReference type="SUPFAM" id="SSF52833">
    <property type="entry name" value="Thioredoxin-like"/>
    <property type="match status" value="1"/>
</dbReference>
<accession>A0A1M6SRU8</accession>
<dbReference type="STRING" id="381751.SAMN05444391_1143"/>
<dbReference type="OrthoDB" id="14746at2"/>
<evidence type="ECO:0000313" key="1">
    <source>
        <dbReference type="EMBL" id="SHK47462.1"/>
    </source>
</evidence>
<dbReference type="AlphaFoldDB" id="A0A1M6SRU8"/>
<dbReference type="CDD" id="cd02947">
    <property type="entry name" value="TRX_family"/>
    <property type="match status" value="1"/>
</dbReference>
<keyword evidence="2" id="KW-1185">Reference proteome</keyword>
<dbReference type="Gene3D" id="3.40.30.10">
    <property type="entry name" value="Glutaredoxin"/>
    <property type="match status" value="1"/>
</dbReference>
<gene>
    <name evidence="1" type="ORF">SAMN05444391_1143</name>
</gene>
<sequence length="109" mass="12894">MFEGFVEITDRDFYDKAIAGEKPAVVLLTHPDNEKNQAFYQVLERFVKLYGDKINFFYLDVTKNTSAEDLGVFSFPTVLYFRDTMELDRHDYLPSEEEVERAIKRILRL</sequence>
<dbReference type="RefSeq" id="WP_079654251.1">
    <property type="nucleotide sequence ID" value="NZ_LT670846.1"/>
</dbReference>
<evidence type="ECO:0000313" key="2">
    <source>
        <dbReference type="Proteomes" id="UP000189810"/>
    </source>
</evidence>
<protein>
    <submittedName>
        <fullName evidence="1">Thioredoxin 1</fullName>
    </submittedName>
</protein>
<proteinExistence type="predicted"/>
<dbReference type="InterPro" id="IPR036249">
    <property type="entry name" value="Thioredoxin-like_sf"/>
</dbReference>